<evidence type="ECO:0000313" key="1">
    <source>
        <dbReference type="EMBL" id="GAG54198.1"/>
    </source>
</evidence>
<dbReference type="AlphaFoldDB" id="X0Z130"/>
<dbReference type="EMBL" id="BART01007118">
    <property type="protein sequence ID" value="GAG54198.1"/>
    <property type="molecule type" value="Genomic_DNA"/>
</dbReference>
<feature type="non-terminal residue" evidence="1">
    <location>
        <position position="1"/>
    </location>
</feature>
<organism evidence="1">
    <name type="scientific">marine sediment metagenome</name>
    <dbReference type="NCBI Taxonomy" id="412755"/>
    <lineage>
        <taxon>unclassified sequences</taxon>
        <taxon>metagenomes</taxon>
        <taxon>ecological metagenomes</taxon>
    </lineage>
</organism>
<gene>
    <name evidence="1" type="ORF">S01H4_16251</name>
</gene>
<proteinExistence type="predicted"/>
<sequence>LAQAISSTATTLVANFEPLDEDSASITDDVYI</sequence>
<accession>X0Z130</accession>
<reference evidence="1" key="1">
    <citation type="journal article" date="2014" name="Front. Microbiol.">
        <title>High frequency of phylogenetically diverse reductive dehalogenase-homologous genes in deep subseafloor sedimentary metagenomes.</title>
        <authorList>
            <person name="Kawai M."/>
            <person name="Futagami T."/>
            <person name="Toyoda A."/>
            <person name="Takaki Y."/>
            <person name="Nishi S."/>
            <person name="Hori S."/>
            <person name="Arai W."/>
            <person name="Tsubouchi T."/>
            <person name="Morono Y."/>
            <person name="Uchiyama I."/>
            <person name="Ito T."/>
            <person name="Fujiyama A."/>
            <person name="Inagaki F."/>
            <person name="Takami H."/>
        </authorList>
    </citation>
    <scope>NUCLEOTIDE SEQUENCE</scope>
    <source>
        <strain evidence="1">Expedition CK06-06</strain>
    </source>
</reference>
<name>X0Z130_9ZZZZ</name>
<comment type="caution">
    <text evidence="1">The sequence shown here is derived from an EMBL/GenBank/DDBJ whole genome shotgun (WGS) entry which is preliminary data.</text>
</comment>
<protein>
    <submittedName>
        <fullName evidence="1">Uncharacterized protein</fullName>
    </submittedName>
</protein>